<accession>A0ABT1NTH7</accession>
<name>A0ABT1NTH7_9MICC</name>
<protein>
    <submittedName>
        <fullName evidence="2">Methylenetetrahydrofolate reductase</fullName>
    </submittedName>
</protein>
<dbReference type="Proteomes" id="UP001206924">
    <property type="component" value="Unassembled WGS sequence"/>
</dbReference>
<evidence type="ECO:0000313" key="3">
    <source>
        <dbReference type="Proteomes" id="UP001206924"/>
    </source>
</evidence>
<dbReference type="SUPFAM" id="SSF51730">
    <property type="entry name" value="FAD-linked oxidoreductase"/>
    <property type="match status" value="1"/>
</dbReference>
<organism evidence="2 3">
    <name type="scientific">Arthrobacter jinronghuae</name>
    <dbReference type="NCBI Taxonomy" id="2964609"/>
    <lineage>
        <taxon>Bacteria</taxon>
        <taxon>Bacillati</taxon>
        <taxon>Actinomycetota</taxon>
        <taxon>Actinomycetes</taxon>
        <taxon>Micrococcales</taxon>
        <taxon>Micrococcaceae</taxon>
        <taxon>Arthrobacter</taxon>
    </lineage>
</organism>
<sequence length="286" mass="30196">MTPDPVETPSAPARLLTGFSLEMTGKDIGALQEAQPSIPPGTRVNVTFLGNEDLPMRVAAAAAVRAGGFVPVPHISARRLESREDLGKFLVALEEADATRELFVVGGDPVSPLGPFPDALSVIRSGLLPGHGVRAVSISGYPEGHPDIDTGTLWTALEDKIQALDQSGLEASITTQFGFDVAPVLIWLEELRSRGVSAPVRIGVPGPAGVKRLLGYARRFGVASSAGIAHKYGFSLSNLLGTAGPGRFIQDLAQALSPTTHGDVRLHFYTFGGIKTTADWVHAYRS</sequence>
<keyword evidence="3" id="KW-1185">Reference proteome</keyword>
<proteinExistence type="predicted"/>
<dbReference type="InterPro" id="IPR029041">
    <property type="entry name" value="FAD-linked_oxidoreductase-like"/>
</dbReference>
<dbReference type="EMBL" id="JANFLP010000013">
    <property type="protein sequence ID" value="MCQ1950897.1"/>
    <property type="molecule type" value="Genomic_DNA"/>
</dbReference>
<evidence type="ECO:0000313" key="2">
    <source>
        <dbReference type="EMBL" id="MCQ1950897.1"/>
    </source>
</evidence>
<keyword evidence="1" id="KW-0560">Oxidoreductase</keyword>
<comment type="caution">
    <text evidence="2">The sequence shown here is derived from an EMBL/GenBank/DDBJ whole genome shotgun (WGS) entry which is preliminary data.</text>
</comment>
<gene>
    <name evidence="2" type="ORF">NNX28_13290</name>
</gene>
<reference evidence="2 3" key="1">
    <citation type="submission" date="2022-07" db="EMBL/GenBank/DDBJ databases">
        <title>Novel species in genus Arthrobacter.</title>
        <authorList>
            <person name="Liu Y."/>
        </authorList>
    </citation>
    <scope>NUCLEOTIDE SEQUENCE [LARGE SCALE GENOMIC DNA]</scope>
    <source>
        <strain evidence="3">zg-Y859</strain>
    </source>
</reference>
<evidence type="ECO:0000256" key="1">
    <source>
        <dbReference type="ARBA" id="ARBA00023002"/>
    </source>
</evidence>
<dbReference type="RefSeq" id="WP_255866099.1">
    <property type="nucleotide sequence ID" value="NZ_CP104263.1"/>
</dbReference>
<dbReference type="Gene3D" id="3.20.20.220">
    <property type="match status" value="1"/>
</dbReference>